<comment type="caution">
    <text evidence="1">The sequence shown here is derived from an EMBL/GenBank/DDBJ whole genome shotgun (WGS) entry which is preliminary data.</text>
</comment>
<organism evidence="1 2">
    <name type="scientific">Panicum virgatum</name>
    <name type="common">Blackwell switchgrass</name>
    <dbReference type="NCBI Taxonomy" id="38727"/>
    <lineage>
        <taxon>Eukaryota</taxon>
        <taxon>Viridiplantae</taxon>
        <taxon>Streptophyta</taxon>
        <taxon>Embryophyta</taxon>
        <taxon>Tracheophyta</taxon>
        <taxon>Spermatophyta</taxon>
        <taxon>Magnoliopsida</taxon>
        <taxon>Liliopsida</taxon>
        <taxon>Poales</taxon>
        <taxon>Poaceae</taxon>
        <taxon>PACMAD clade</taxon>
        <taxon>Panicoideae</taxon>
        <taxon>Panicodae</taxon>
        <taxon>Paniceae</taxon>
        <taxon>Panicinae</taxon>
        <taxon>Panicum</taxon>
        <taxon>Panicum sect. Hiantes</taxon>
    </lineage>
</organism>
<name>A0A8T0WIM0_PANVG</name>
<evidence type="ECO:0000313" key="2">
    <source>
        <dbReference type="Proteomes" id="UP000823388"/>
    </source>
</evidence>
<dbReference type="AlphaFoldDB" id="A0A8T0WIM0"/>
<keyword evidence="2" id="KW-1185">Reference proteome</keyword>
<dbReference type="EMBL" id="CM029039">
    <property type="protein sequence ID" value="KAG2645054.1"/>
    <property type="molecule type" value="Genomic_DNA"/>
</dbReference>
<accession>A0A8T0WIM0</accession>
<dbReference type="Proteomes" id="UP000823388">
    <property type="component" value="Chromosome 2K"/>
</dbReference>
<sequence>MHDGALKVKAAAAESYCIPDVCRANGVHGRSSLDCVISYFSTIFNDPWLKLQRRIRSELPKCLLIFPRAHHANYFLPWTKLYLSTKVMQTIVHNISWFTCCGF</sequence>
<reference evidence="1" key="1">
    <citation type="submission" date="2020-05" db="EMBL/GenBank/DDBJ databases">
        <title>WGS assembly of Panicum virgatum.</title>
        <authorList>
            <person name="Lovell J.T."/>
            <person name="Jenkins J."/>
            <person name="Shu S."/>
            <person name="Juenger T.E."/>
            <person name="Schmutz J."/>
        </authorList>
    </citation>
    <scope>NUCLEOTIDE SEQUENCE</scope>
    <source>
        <strain evidence="1">AP13</strain>
    </source>
</reference>
<gene>
    <name evidence="1" type="ORF">PVAP13_2KG395205</name>
</gene>
<evidence type="ECO:0000313" key="1">
    <source>
        <dbReference type="EMBL" id="KAG2645054.1"/>
    </source>
</evidence>
<proteinExistence type="predicted"/>
<protein>
    <submittedName>
        <fullName evidence="1">Uncharacterized protein</fullName>
    </submittedName>
</protein>